<dbReference type="SMART" id="SM00020">
    <property type="entry name" value="Tryp_SPc"/>
    <property type="match status" value="1"/>
</dbReference>
<keyword evidence="4 6" id="KW-0720">Serine protease</keyword>
<dbReference type="InterPro" id="IPR018114">
    <property type="entry name" value="TRYPSIN_HIS"/>
</dbReference>
<dbReference type="PRINTS" id="PR00722">
    <property type="entry name" value="CHYMOTRYPSIN"/>
</dbReference>
<dbReference type="PANTHER" id="PTHR24276:SF91">
    <property type="entry name" value="AT26814P-RELATED"/>
    <property type="match status" value="1"/>
</dbReference>
<dbReference type="InterPro" id="IPR043504">
    <property type="entry name" value="Peptidase_S1_PA_chymotrypsin"/>
</dbReference>
<accession>A0ABM1MH41</accession>
<keyword evidence="5" id="KW-1015">Disulfide bond</keyword>
<dbReference type="SUPFAM" id="SSF50494">
    <property type="entry name" value="Trypsin-like serine proteases"/>
    <property type="match status" value="1"/>
</dbReference>
<dbReference type="InterPro" id="IPR050430">
    <property type="entry name" value="Peptidase_S1"/>
</dbReference>
<dbReference type="InterPro" id="IPR009003">
    <property type="entry name" value="Peptidase_S1_PA"/>
</dbReference>
<dbReference type="InterPro" id="IPR001314">
    <property type="entry name" value="Peptidase_S1A"/>
</dbReference>
<dbReference type="PANTHER" id="PTHR24276">
    <property type="entry name" value="POLYSERASE-RELATED"/>
    <property type="match status" value="1"/>
</dbReference>
<evidence type="ECO:0000256" key="7">
    <source>
        <dbReference type="SAM" id="SignalP"/>
    </source>
</evidence>
<evidence type="ECO:0000256" key="2">
    <source>
        <dbReference type="ARBA" id="ARBA00022670"/>
    </source>
</evidence>
<evidence type="ECO:0000256" key="1">
    <source>
        <dbReference type="ARBA" id="ARBA00007664"/>
    </source>
</evidence>
<dbReference type="PROSITE" id="PS50240">
    <property type="entry name" value="TRYPSIN_DOM"/>
    <property type="match status" value="1"/>
</dbReference>
<protein>
    <submittedName>
        <fullName evidence="10">Trypsin-1-like</fullName>
    </submittedName>
</protein>
<dbReference type="GeneID" id="108560734"/>
<proteinExistence type="inferred from homology"/>
<dbReference type="PROSITE" id="PS00135">
    <property type="entry name" value="TRYPSIN_SER"/>
    <property type="match status" value="1"/>
</dbReference>
<feature type="signal peptide" evidence="7">
    <location>
        <begin position="1"/>
        <end position="16"/>
    </location>
</feature>
<dbReference type="InterPro" id="IPR033116">
    <property type="entry name" value="TRYPSIN_SER"/>
</dbReference>
<evidence type="ECO:0000313" key="9">
    <source>
        <dbReference type="Proteomes" id="UP000695000"/>
    </source>
</evidence>
<evidence type="ECO:0000256" key="5">
    <source>
        <dbReference type="ARBA" id="ARBA00023157"/>
    </source>
</evidence>
<gene>
    <name evidence="10" type="primary">LOC108560734</name>
</gene>
<dbReference type="Proteomes" id="UP000695000">
    <property type="component" value="Unplaced"/>
</dbReference>
<keyword evidence="7" id="KW-0732">Signal</keyword>
<sequence length="253" mass="26748">MFKFLVFAFAISACHATTQILPRLNGRIVGGEDATIQQYPYQLSLLFNGNHICGASIIDEYYAVTAAHCTSGSEASSLSIRAGSAALNSGGTVINVKAIHQNPKYNATTVDYDISVLELAKPLSFGSKIKKIDLPNQNENVAIGIKVNCTGWGATTEGGYLSTKLQVVTVNTIGQRECRDAYGSSAITDRMVCAGVGGKKDACQGDSGGPLVSLDKKLIGIVSWGYGCARPSHPGVYSRVSALRDYITETTGI</sequence>
<evidence type="ECO:0000256" key="6">
    <source>
        <dbReference type="RuleBase" id="RU363034"/>
    </source>
</evidence>
<comment type="similarity">
    <text evidence="1">Belongs to the peptidase S1 family.</text>
</comment>
<keyword evidence="9" id="KW-1185">Reference proteome</keyword>
<keyword evidence="2 6" id="KW-0645">Protease</keyword>
<dbReference type="PROSITE" id="PS00134">
    <property type="entry name" value="TRYPSIN_HIS"/>
    <property type="match status" value="1"/>
</dbReference>
<evidence type="ECO:0000259" key="8">
    <source>
        <dbReference type="PROSITE" id="PS50240"/>
    </source>
</evidence>
<name>A0ABM1MH41_NICVS</name>
<keyword evidence="3 6" id="KW-0378">Hydrolase</keyword>
<dbReference type="CDD" id="cd00190">
    <property type="entry name" value="Tryp_SPc"/>
    <property type="match status" value="1"/>
</dbReference>
<feature type="chain" id="PRO_5046135881" evidence="7">
    <location>
        <begin position="17"/>
        <end position="253"/>
    </location>
</feature>
<dbReference type="Gene3D" id="2.40.10.10">
    <property type="entry name" value="Trypsin-like serine proteases"/>
    <property type="match status" value="1"/>
</dbReference>
<dbReference type="InterPro" id="IPR001254">
    <property type="entry name" value="Trypsin_dom"/>
</dbReference>
<reference evidence="10" key="1">
    <citation type="submission" date="2025-08" db="UniProtKB">
        <authorList>
            <consortium name="RefSeq"/>
        </authorList>
    </citation>
    <scope>IDENTIFICATION</scope>
    <source>
        <tissue evidence="10">Whole Larva</tissue>
    </source>
</reference>
<feature type="domain" description="Peptidase S1" evidence="8">
    <location>
        <begin position="28"/>
        <end position="252"/>
    </location>
</feature>
<dbReference type="RefSeq" id="XP_017773891.1">
    <property type="nucleotide sequence ID" value="XM_017918402.1"/>
</dbReference>
<evidence type="ECO:0000256" key="4">
    <source>
        <dbReference type="ARBA" id="ARBA00022825"/>
    </source>
</evidence>
<evidence type="ECO:0000313" key="10">
    <source>
        <dbReference type="RefSeq" id="XP_017773891.1"/>
    </source>
</evidence>
<evidence type="ECO:0000256" key="3">
    <source>
        <dbReference type="ARBA" id="ARBA00022801"/>
    </source>
</evidence>
<organism evidence="9 10">
    <name type="scientific">Nicrophorus vespilloides</name>
    <name type="common">Boreal carrion beetle</name>
    <dbReference type="NCBI Taxonomy" id="110193"/>
    <lineage>
        <taxon>Eukaryota</taxon>
        <taxon>Metazoa</taxon>
        <taxon>Ecdysozoa</taxon>
        <taxon>Arthropoda</taxon>
        <taxon>Hexapoda</taxon>
        <taxon>Insecta</taxon>
        <taxon>Pterygota</taxon>
        <taxon>Neoptera</taxon>
        <taxon>Endopterygota</taxon>
        <taxon>Coleoptera</taxon>
        <taxon>Polyphaga</taxon>
        <taxon>Staphyliniformia</taxon>
        <taxon>Silphidae</taxon>
        <taxon>Nicrophorinae</taxon>
        <taxon>Nicrophorus</taxon>
    </lineage>
</organism>
<dbReference type="Pfam" id="PF00089">
    <property type="entry name" value="Trypsin"/>
    <property type="match status" value="1"/>
</dbReference>